<evidence type="ECO:0000259" key="1">
    <source>
        <dbReference type="Pfam" id="PF18623"/>
    </source>
</evidence>
<gene>
    <name evidence="2" type="ORF">IAQ69_14595</name>
</gene>
<dbReference type="EMBL" id="CP060811">
    <property type="protein sequence ID" value="QQN88027.1"/>
    <property type="molecule type" value="Genomic_DNA"/>
</dbReference>
<sequence length="537" mass="63004">MLKNFPENALIRSIGTIYKEQKNQAWMIELQLNDLMSKKKYPLGVRFSNMHLLARQRCLKPTPDYKSAEPLILTYKIEHLRRWHNTCNIYSKQNQLSQIMTDLDHRYENTLVHLPKLELARALFFHNAYFARNVFNPEFLDAEFFVQKRTKDHYIIHELVSKSFPSTLYDSVEIRSVLSWILINREIKACYKSIGAHFISQKYQDRSREKWNFDFSCPSLRNTEITVKAYYSKESDQIYINEILEIKNIQPKLPKLVEFSSSHFIQKQNGKNSSTKGSYRIEKMPEEPDIDDLQEASSDKGAVIIKSEPVLLSFQQPIRTAKRYIKHKGMNRSYGEERGTFDDPDVVATDEPSILGTIGQGEFMGLADDLQYLEYYSEGLTAFKEMILGLNESKVIVLDSEDPHYHRLPKVGKSRLHYTYKDQPRTLLEFRFKYQGKALSIFEIDLDDHVKSISTLIIQWKANTQPSQEVIKELTRMIVKRSLRWPTKETLSEWGSFKTIHHPKKSQESMQYTSDEIELWRQNIIRHLSTLGHSPLN</sequence>
<evidence type="ECO:0000313" key="3">
    <source>
        <dbReference type="Proteomes" id="UP000596079"/>
    </source>
</evidence>
<name>A0A7T7WJ71_9GAMM</name>
<accession>A0A7T7WJ71</accession>
<dbReference type="InterPro" id="IPR041419">
    <property type="entry name" value="TnsE_C"/>
</dbReference>
<proteinExistence type="predicted"/>
<feature type="domain" description="TnsE C-terminal" evidence="1">
    <location>
        <begin position="381"/>
        <end position="524"/>
    </location>
</feature>
<protein>
    <submittedName>
        <fullName evidence="2">Transposase</fullName>
    </submittedName>
</protein>
<dbReference type="Proteomes" id="UP000596079">
    <property type="component" value="Chromosome"/>
</dbReference>
<evidence type="ECO:0000313" key="2">
    <source>
        <dbReference type="EMBL" id="QQN88027.1"/>
    </source>
</evidence>
<dbReference type="AlphaFoldDB" id="A0A7T7WJ71"/>
<organism evidence="2 3">
    <name type="scientific">Acinetobacter variabilis</name>
    <dbReference type="NCBI Taxonomy" id="70346"/>
    <lineage>
        <taxon>Bacteria</taxon>
        <taxon>Pseudomonadati</taxon>
        <taxon>Pseudomonadota</taxon>
        <taxon>Gammaproteobacteria</taxon>
        <taxon>Moraxellales</taxon>
        <taxon>Moraxellaceae</taxon>
        <taxon>Acinetobacter</taxon>
    </lineage>
</organism>
<reference evidence="2 3" key="1">
    <citation type="submission" date="2020-08" db="EMBL/GenBank/DDBJ databases">
        <title>Emergence of ISAba1-mediated novel tet(X) in Acinetobacter variabilis from a chicken farm.</title>
        <authorList>
            <person name="Peng K."/>
            <person name="Li R."/>
        </authorList>
    </citation>
    <scope>NUCLEOTIDE SEQUENCE [LARGE SCALE GENOMIC DNA]</scope>
    <source>
        <strain evidence="2 3">XM9F202-2</strain>
    </source>
</reference>
<dbReference type="Pfam" id="PF18623">
    <property type="entry name" value="TnsE_C"/>
    <property type="match status" value="1"/>
</dbReference>
<dbReference type="RefSeq" id="WP_200229308.1">
    <property type="nucleotide sequence ID" value="NZ_CP060811.1"/>
</dbReference>